<dbReference type="Proteomes" id="UP001169760">
    <property type="component" value="Unassembled WGS sequence"/>
</dbReference>
<dbReference type="EMBL" id="JAUOPB010000010">
    <property type="protein sequence ID" value="MDO6423720.1"/>
    <property type="molecule type" value="Genomic_DNA"/>
</dbReference>
<dbReference type="RefSeq" id="WP_303493302.1">
    <property type="nucleotide sequence ID" value="NZ_JAUOPB010000010.1"/>
</dbReference>
<dbReference type="AlphaFoldDB" id="A0AAW7X787"/>
<evidence type="ECO:0000313" key="1">
    <source>
        <dbReference type="EMBL" id="MDO6423720.1"/>
    </source>
</evidence>
<sequence>MTESRDYLEMSFRSIECFANDGKLDANELGKIIAIAEKDGEIDQNEVRVLRSIVAKIKPTEVDDAMKTKLAALAKKIEGISA</sequence>
<evidence type="ECO:0000313" key="2">
    <source>
        <dbReference type="Proteomes" id="UP001169760"/>
    </source>
</evidence>
<proteinExistence type="predicted"/>
<gene>
    <name evidence="1" type="ORF">Q4521_14655</name>
</gene>
<evidence type="ECO:0008006" key="3">
    <source>
        <dbReference type="Google" id="ProtNLM"/>
    </source>
</evidence>
<accession>A0AAW7X787</accession>
<organism evidence="1 2">
    <name type="scientific">Saccharophagus degradans</name>
    <dbReference type="NCBI Taxonomy" id="86304"/>
    <lineage>
        <taxon>Bacteria</taxon>
        <taxon>Pseudomonadati</taxon>
        <taxon>Pseudomonadota</taxon>
        <taxon>Gammaproteobacteria</taxon>
        <taxon>Cellvibrionales</taxon>
        <taxon>Cellvibrionaceae</taxon>
        <taxon>Saccharophagus</taxon>
    </lineage>
</organism>
<comment type="caution">
    <text evidence="1">The sequence shown here is derived from an EMBL/GenBank/DDBJ whole genome shotgun (WGS) entry which is preliminary data.</text>
</comment>
<reference evidence="1" key="1">
    <citation type="submission" date="2023-07" db="EMBL/GenBank/DDBJ databases">
        <title>Genome content predicts the carbon catabolic preferences of heterotrophic bacteria.</title>
        <authorList>
            <person name="Gralka M."/>
        </authorList>
    </citation>
    <scope>NUCLEOTIDE SEQUENCE</scope>
    <source>
        <strain evidence="1">I3M17_2</strain>
    </source>
</reference>
<name>A0AAW7X787_9GAMM</name>
<protein>
    <recommendedName>
        <fullName evidence="3">Co-chaperone DjlA N-terminal domain-containing protein</fullName>
    </recommendedName>
</protein>